<dbReference type="AlphaFoldDB" id="A0A674M9G1"/>
<sequence>LQSKYPHRLVVLGFPCNQFGYQVSAGNLISLEKELCLFAPNFTLFEKCDVNGTNTHPDPRFLVWSPINRTDISWNFEKFLIGPEGEPFKRYMPVQTLGSMQDLQVLYKATLRHPKSRM</sequence>
<name>A0A674M9G1_TAKRU</name>
<dbReference type="PROSITE" id="PS00763">
    <property type="entry name" value="GLUTATHIONE_PEROXID_2"/>
    <property type="match status" value="1"/>
</dbReference>
<reference evidence="7" key="2">
    <citation type="submission" date="2025-08" db="UniProtKB">
        <authorList>
            <consortium name="Ensembl"/>
        </authorList>
    </citation>
    <scope>IDENTIFICATION</scope>
</reference>
<dbReference type="PRINTS" id="PR01011">
    <property type="entry name" value="GLUTPROXDASE"/>
</dbReference>
<keyword evidence="5 6" id="KW-0560">Oxidoreductase</keyword>
<evidence type="ECO:0000256" key="3">
    <source>
        <dbReference type="ARBA" id="ARBA00012310"/>
    </source>
</evidence>
<reference evidence="7" key="3">
    <citation type="submission" date="2025-09" db="UniProtKB">
        <authorList>
            <consortium name="Ensembl"/>
        </authorList>
    </citation>
    <scope>IDENTIFICATION</scope>
</reference>
<dbReference type="PANTHER" id="PTHR11592:SF36">
    <property type="entry name" value="GLUTATHIONE PEROXIDASE 2"/>
    <property type="match status" value="1"/>
</dbReference>
<comment type="subunit">
    <text evidence="2">Homotetramer.</text>
</comment>
<dbReference type="SUPFAM" id="SSF52833">
    <property type="entry name" value="Thioredoxin-like"/>
    <property type="match status" value="1"/>
</dbReference>
<evidence type="ECO:0000256" key="2">
    <source>
        <dbReference type="ARBA" id="ARBA00011881"/>
    </source>
</evidence>
<evidence type="ECO:0000256" key="1">
    <source>
        <dbReference type="ARBA" id="ARBA00006926"/>
    </source>
</evidence>
<dbReference type="InterPro" id="IPR036249">
    <property type="entry name" value="Thioredoxin-like_sf"/>
</dbReference>
<dbReference type="PANTHER" id="PTHR11592">
    <property type="entry name" value="GLUTATHIONE PEROXIDASE"/>
    <property type="match status" value="1"/>
</dbReference>
<organism evidence="7 8">
    <name type="scientific">Takifugu rubripes</name>
    <name type="common">Japanese pufferfish</name>
    <name type="synonym">Fugu rubripes</name>
    <dbReference type="NCBI Taxonomy" id="31033"/>
    <lineage>
        <taxon>Eukaryota</taxon>
        <taxon>Metazoa</taxon>
        <taxon>Chordata</taxon>
        <taxon>Craniata</taxon>
        <taxon>Vertebrata</taxon>
        <taxon>Euteleostomi</taxon>
        <taxon>Actinopterygii</taxon>
        <taxon>Neopterygii</taxon>
        <taxon>Teleostei</taxon>
        <taxon>Neoteleostei</taxon>
        <taxon>Acanthomorphata</taxon>
        <taxon>Eupercaria</taxon>
        <taxon>Tetraodontiformes</taxon>
        <taxon>Tetradontoidea</taxon>
        <taxon>Tetraodontidae</taxon>
        <taxon>Takifugu</taxon>
    </lineage>
</organism>
<evidence type="ECO:0000313" key="8">
    <source>
        <dbReference type="Proteomes" id="UP000005226"/>
    </source>
</evidence>
<dbReference type="GO" id="GO:0004602">
    <property type="term" value="F:glutathione peroxidase activity"/>
    <property type="evidence" value="ECO:0007669"/>
    <property type="project" value="TreeGrafter"/>
</dbReference>
<dbReference type="InterPro" id="IPR029760">
    <property type="entry name" value="GPX_CS"/>
</dbReference>
<reference evidence="7 8" key="1">
    <citation type="journal article" date="2011" name="Genome Biol. Evol.">
        <title>Integration of the genetic map and genome assembly of fugu facilitates insights into distinct features of genome evolution in teleosts and mammals.</title>
        <authorList>
            <person name="Kai W."/>
            <person name="Kikuchi K."/>
            <person name="Tohari S."/>
            <person name="Chew A.K."/>
            <person name="Tay A."/>
            <person name="Fujiwara A."/>
            <person name="Hosoya S."/>
            <person name="Suetake H."/>
            <person name="Naruse K."/>
            <person name="Brenner S."/>
            <person name="Suzuki Y."/>
            <person name="Venkatesh B."/>
        </authorList>
    </citation>
    <scope>NUCLEOTIDE SEQUENCE [LARGE SCALE GENOMIC DNA]</scope>
</reference>
<dbReference type="PROSITE" id="PS51355">
    <property type="entry name" value="GLUTATHIONE_PEROXID_3"/>
    <property type="match status" value="1"/>
</dbReference>
<dbReference type="GeneTree" id="ENSGT00940000160477"/>
<comment type="similarity">
    <text evidence="1 6">Belongs to the glutathione peroxidase family.</text>
</comment>
<dbReference type="Proteomes" id="UP000005226">
    <property type="component" value="Chromosome 2"/>
</dbReference>
<keyword evidence="8" id="KW-1185">Reference proteome</keyword>
<protein>
    <recommendedName>
        <fullName evidence="3 6">Glutathione peroxidase</fullName>
    </recommendedName>
</protein>
<accession>A0A674M9G1</accession>
<evidence type="ECO:0000256" key="4">
    <source>
        <dbReference type="ARBA" id="ARBA00022559"/>
    </source>
</evidence>
<dbReference type="Ensembl" id="ENSTRUT00000090453.1">
    <property type="protein sequence ID" value="ENSTRUP00000057698.1"/>
    <property type="gene ID" value="ENSTRUG00000014822.3"/>
</dbReference>
<keyword evidence="4 6" id="KW-0575">Peroxidase</keyword>
<evidence type="ECO:0000313" key="7">
    <source>
        <dbReference type="Ensembl" id="ENSTRUP00000057698.1"/>
    </source>
</evidence>
<proteinExistence type="inferred from homology"/>
<dbReference type="Gene3D" id="3.40.30.10">
    <property type="entry name" value="Glutaredoxin"/>
    <property type="match status" value="1"/>
</dbReference>
<evidence type="ECO:0000256" key="5">
    <source>
        <dbReference type="ARBA" id="ARBA00023002"/>
    </source>
</evidence>
<dbReference type="InterPro" id="IPR000889">
    <property type="entry name" value="Glutathione_peroxidase"/>
</dbReference>
<dbReference type="Pfam" id="PF00255">
    <property type="entry name" value="GSHPx"/>
    <property type="match status" value="1"/>
</dbReference>
<evidence type="ECO:0000256" key="6">
    <source>
        <dbReference type="RuleBase" id="RU000499"/>
    </source>
</evidence>
<dbReference type="GO" id="GO:0006979">
    <property type="term" value="P:response to oxidative stress"/>
    <property type="evidence" value="ECO:0007669"/>
    <property type="project" value="InterPro"/>
</dbReference>
<gene>
    <name evidence="7" type="primary">gpx2</name>
</gene>